<dbReference type="Pfam" id="PF00753">
    <property type="entry name" value="Lactamase_B"/>
    <property type="match status" value="1"/>
</dbReference>
<comment type="similarity">
    <text evidence="4">Belongs to the metallo-beta-lactamase superfamily. Type III sulfatase family.</text>
</comment>
<dbReference type="InterPro" id="IPR044097">
    <property type="entry name" value="Bds1/SdsA1_MBL-fold"/>
</dbReference>
<protein>
    <submittedName>
        <fullName evidence="7">Alkyl/aryl-sulfatase</fullName>
    </submittedName>
</protein>
<organism evidence="7 8">
    <name type="scientific">Salinisphaera aquimarina</name>
    <dbReference type="NCBI Taxonomy" id="2094031"/>
    <lineage>
        <taxon>Bacteria</taxon>
        <taxon>Pseudomonadati</taxon>
        <taxon>Pseudomonadota</taxon>
        <taxon>Gammaproteobacteria</taxon>
        <taxon>Salinisphaerales</taxon>
        <taxon>Salinisphaeraceae</taxon>
        <taxon>Salinisphaera</taxon>
    </lineage>
</organism>
<reference evidence="8" key="1">
    <citation type="journal article" date="2019" name="Int. J. Syst. Evol. Microbiol.">
        <title>The Global Catalogue of Microorganisms (GCM) 10K type strain sequencing project: providing services to taxonomists for standard genome sequencing and annotation.</title>
        <authorList>
            <consortium name="The Broad Institute Genomics Platform"/>
            <consortium name="The Broad Institute Genome Sequencing Center for Infectious Disease"/>
            <person name="Wu L."/>
            <person name="Ma J."/>
        </authorList>
    </citation>
    <scope>NUCLEOTIDE SEQUENCE [LARGE SCALE GENOMIC DNA]</scope>
    <source>
        <strain evidence="8">KCTC 52640</strain>
    </source>
</reference>
<evidence type="ECO:0000313" key="7">
    <source>
        <dbReference type="EMBL" id="MFC3102333.1"/>
    </source>
</evidence>
<dbReference type="Gene3D" id="3.30.1050.10">
    <property type="entry name" value="SCP2 sterol-binding domain"/>
    <property type="match status" value="1"/>
</dbReference>
<dbReference type="Proteomes" id="UP001595462">
    <property type="component" value="Unassembled WGS sequence"/>
</dbReference>
<dbReference type="SUPFAM" id="SSF55718">
    <property type="entry name" value="SCP-like"/>
    <property type="match status" value="1"/>
</dbReference>
<dbReference type="CDD" id="cd07710">
    <property type="entry name" value="arylsulfatase_Sdsa1-like_MBL-fold"/>
    <property type="match status" value="1"/>
</dbReference>
<feature type="chain" id="PRO_5046634027" evidence="5">
    <location>
        <begin position="29"/>
        <end position="664"/>
    </location>
</feature>
<dbReference type="SMART" id="SM00849">
    <property type="entry name" value="Lactamase_B"/>
    <property type="match status" value="1"/>
</dbReference>
<keyword evidence="5" id="KW-0732">Signal</keyword>
<accession>A0ABV7EI97</accession>
<evidence type="ECO:0000313" key="8">
    <source>
        <dbReference type="Proteomes" id="UP001595462"/>
    </source>
</evidence>
<dbReference type="RefSeq" id="WP_380685281.1">
    <property type="nucleotide sequence ID" value="NZ_JBHRSS010000001.1"/>
</dbReference>
<keyword evidence="1" id="KW-0479">Metal-binding</keyword>
<dbReference type="InterPro" id="IPR052195">
    <property type="entry name" value="Bact_Alkyl/Aryl-Sulfatase"/>
</dbReference>
<dbReference type="InterPro" id="IPR001279">
    <property type="entry name" value="Metallo-B-lactamas"/>
</dbReference>
<evidence type="ECO:0000256" key="1">
    <source>
        <dbReference type="ARBA" id="ARBA00022723"/>
    </source>
</evidence>
<evidence type="ECO:0000259" key="6">
    <source>
        <dbReference type="SMART" id="SM00849"/>
    </source>
</evidence>
<feature type="domain" description="Metallo-beta-lactamase" evidence="6">
    <location>
        <begin position="140"/>
        <end position="363"/>
    </location>
</feature>
<evidence type="ECO:0000256" key="3">
    <source>
        <dbReference type="ARBA" id="ARBA00022833"/>
    </source>
</evidence>
<dbReference type="InterPro" id="IPR036866">
    <property type="entry name" value="RibonucZ/Hydroxyglut_hydro"/>
</dbReference>
<evidence type="ECO:0000256" key="5">
    <source>
        <dbReference type="SAM" id="SignalP"/>
    </source>
</evidence>
<dbReference type="SUPFAM" id="SSF56281">
    <property type="entry name" value="Metallo-hydrolase/oxidoreductase"/>
    <property type="match status" value="1"/>
</dbReference>
<comment type="caution">
    <text evidence="7">The sequence shown here is derived from an EMBL/GenBank/DDBJ whole genome shotgun (WGS) entry which is preliminary data.</text>
</comment>
<dbReference type="PANTHER" id="PTHR43223:SF1">
    <property type="entry name" value="ALKYL_ARYL-SULFATASE BDS1"/>
    <property type="match status" value="1"/>
</dbReference>
<dbReference type="Gene3D" id="1.25.40.880">
    <property type="entry name" value="Alkyl sulfatase, dimerisation domain"/>
    <property type="match status" value="1"/>
</dbReference>
<dbReference type="PANTHER" id="PTHR43223">
    <property type="entry name" value="ALKYL/ARYL-SULFATASE"/>
    <property type="match status" value="1"/>
</dbReference>
<evidence type="ECO:0000256" key="2">
    <source>
        <dbReference type="ARBA" id="ARBA00022801"/>
    </source>
</evidence>
<dbReference type="InterPro" id="IPR036527">
    <property type="entry name" value="SCP2_sterol-bd_dom_sf"/>
</dbReference>
<keyword evidence="2" id="KW-0378">Hydrolase</keyword>
<gene>
    <name evidence="7" type="ORF">ACFOSU_00335</name>
</gene>
<feature type="signal peptide" evidence="5">
    <location>
        <begin position="1"/>
        <end position="28"/>
    </location>
</feature>
<dbReference type="Pfam" id="PF14864">
    <property type="entry name" value="Alkyl_sulf_C"/>
    <property type="match status" value="1"/>
</dbReference>
<keyword evidence="8" id="KW-1185">Reference proteome</keyword>
<sequence length="664" mass="72962">MKNRLTITRVTALVLGMGLSAGMPLAFAQATTQADAADAEGNVAATATTEQANAAVAKQLPLDDQADFEAAKRGLIARDPKLVITDADGGPVWDMTAYDFIKGEAPASVNPSLWRQAKLNDLHGLYKVTDRIYQLRGYDLSNMSLIEGDSGWIVVDPLITPETAGAAWQMAKEHIIGDKPIVAVIFTHSHVDHFGGIEGVISAEQAKKNGVRIIAPKGFMEESTSENLLAGPAMGRRATYMFGGALERSPRGHVDSGLGKAPAQGHFSILAPTDVIDHTGQKLTVDGLEFEFQYAPESEAPAELTFYLPQLKAFCGAEIVSHNLHNIYTLRGAKVRDALKWSDYIDEALQLFGNQADVVFNSHHWPVWGHDQIVDYLKVQRDTYKYIHDQTLRMANAGYTPREIAEQLTLPDSLTKSFHNRGYYGTVSHDSKAVYQWYFGWFDGNPAHLNPLPPTESAKKYVEFMGGADAVVDKAQQSYDAGEYRWTAEVLNHVVFAQPDNTAAKKLLAKTYDQLGYRAESGPWRDFYLTGALELRHGAQGTSLDLRKGIGLLRQVPVDRFFDAMAARLNGPEAAKSDLTINFDFKDLGENHVLRIENGVLHHWQRPVADDADATVHLTHPALLALIGGQMSPKQLKVDGDRASLGRFFSLLEAPDRGFAIVTP</sequence>
<dbReference type="EMBL" id="JBHRSS010000001">
    <property type="protein sequence ID" value="MFC3102333.1"/>
    <property type="molecule type" value="Genomic_DNA"/>
</dbReference>
<proteinExistence type="inferred from homology"/>
<dbReference type="InterPro" id="IPR029228">
    <property type="entry name" value="Alkyl_sulf_dimr"/>
</dbReference>
<evidence type="ECO:0000256" key="4">
    <source>
        <dbReference type="ARBA" id="ARBA00033751"/>
    </source>
</evidence>
<keyword evidence="3" id="KW-0862">Zinc</keyword>
<dbReference type="Gene3D" id="3.60.15.30">
    <property type="entry name" value="Metallo-beta-lactamase domain"/>
    <property type="match status" value="1"/>
</dbReference>
<dbReference type="Pfam" id="PF14863">
    <property type="entry name" value="Alkyl_sulf_dimr"/>
    <property type="match status" value="1"/>
</dbReference>
<dbReference type="InterPro" id="IPR029229">
    <property type="entry name" value="Alkyl_sulf_C"/>
</dbReference>
<name>A0ABV7EI97_9GAMM</name>
<dbReference type="InterPro" id="IPR038536">
    <property type="entry name" value="Alkyl/aryl-sulf_dimr_sf"/>
</dbReference>